<dbReference type="OrthoDB" id="9808822at2"/>
<evidence type="ECO:0000313" key="9">
    <source>
        <dbReference type="EMBL" id="AVD71259.1"/>
    </source>
</evidence>
<dbReference type="Pfam" id="PF02492">
    <property type="entry name" value="cobW"/>
    <property type="match status" value="1"/>
</dbReference>
<protein>
    <recommendedName>
        <fullName evidence="11">CobW C-terminal domain-containing protein</fullName>
    </recommendedName>
</protein>
<dbReference type="InterPro" id="IPR051316">
    <property type="entry name" value="Zinc-reg_GTPase_activator"/>
</dbReference>
<dbReference type="Gene3D" id="3.30.1220.10">
    <property type="entry name" value="CobW-like, C-terminal domain"/>
    <property type="match status" value="1"/>
</dbReference>
<evidence type="ECO:0000256" key="5">
    <source>
        <dbReference type="ARBA" id="ARBA00045658"/>
    </source>
</evidence>
<comment type="similarity">
    <text evidence="4">Belongs to the SIMIBI class G3E GTPase family. ZNG1 subfamily.</text>
</comment>
<dbReference type="InterPro" id="IPR027417">
    <property type="entry name" value="P-loop_NTPase"/>
</dbReference>
<evidence type="ECO:0000256" key="1">
    <source>
        <dbReference type="ARBA" id="ARBA00022741"/>
    </source>
</evidence>
<dbReference type="GO" id="GO:0000166">
    <property type="term" value="F:nucleotide binding"/>
    <property type="evidence" value="ECO:0007669"/>
    <property type="project" value="UniProtKB-KW"/>
</dbReference>
<gene>
    <name evidence="9" type="ORF">CAY53_07065</name>
</gene>
<dbReference type="KEGG" id="deo:CAY53_07065"/>
<keyword evidence="2" id="KW-0378">Hydrolase</keyword>
<evidence type="ECO:0000256" key="4">
    <source>
        <dbReference type="ARBA" id="ARBA00034320"/>
    </source>
</evidence>
<dbReference type="SUPFAM" id="SSF90002">
    <property type="entry name" value="Hypothetical protein YjiA, C-terminal domain"/>
    <property type="match status" value="1"/>
</dbReference>
<evidence type="ECO:0008006" key="11">
    <source>
        <dbReference type="Google" id="ProtNLM"/>
    </source>
</evidence>
<dbReference type="InterPro" id="IPR011629">
    <property type="entry name" value="CobW-like_C"/>
</dbReference>
<dbReference type="GO" id="GO:0005737">
    <property type="term" value="C:cytoplasm"/>
    <property type="evidence" value="ECO:0007669"/>
    <property type="project" value="TreeGrafter"/>
</dbReference>
<comment type="function">
    <text evidence="5">Zinc chaperone that directly transfers zinc cofactor to target proteins, thereby activating them. Zinc is transferred from the CXCC motif in the GTPase domain to the zinc binding site in target proteins in a process requiring GTP hydrolysis.</text>
</comment>
<keyword evidence="1" id="KW-0547">Nucleotide-binding</keyword>
<evidence type="ECO:0000256" key="6">
    <source>
        <dbReference type="ARBA" id="ARBA00049117"/>
    </source>
</evidence>
<proteinExistence type="inferred from homology"/>
<dbReference type="CDD" id="cd03112">
    <property type="entry name" value="CobW-like"/>
    <property type="match status" value="1"/>
</dbReference>
<reference evidence="9 10" key="1">
    <citation type="journal article" date="2018" name="MBio">
        <title>Insights into the evolution of host association through the isolation and characterization of a novel human periodontal pathobiont, Desulfobulbus oralis.</title>
        <authorList>
            <person name="Cross K.L."/>
            <person name="Chirania P."/>
            <person name="Xiong W."/>
            <person name="Beall C.J."/>
            <person name="Elkins J.G."/>
            <person name="Giannone R.J."/>
            <person name="Griffen A.L."/>
            <person name="Guss A.M."/>
            <person name="Hettich R.L."/>
            <person name="Joshi S.S."/>
            <person name="Mokrzan E.M."/>
            <person name="Martin R.K."/>
            <person name="Zhulin I.B."/>
            <person name="Leys E.J."/>
            <person name="Podar M."/>
        </authorList>
    </citation>
    <scope>NUCLEOTIDE SEQUENCE [LARGE SCALE GENOMIC DNA]</scope>
    <source>
        <strain evidence="9 10">ORNL</strain>
    </source>
</reference>
<comment type="catalytic activity">
    <reaction evidence="6">
        <text>GTP + H2O = GDP + phosphate + H(+)</text>
        <dbReference type="Rhea" id="RHEA:19669"/>
        <dbReference type="ChEBI" id="CHEBI:15377"/>
        <dbReference type="ChEBI" id="CHEBI:15378"/>
        <dbReference type="ChEBI" id="CHEBI:37565"/>
        <dbReference type="ChEBI" id="CHEBI:43474"/>
        <dbReference type="ChEBI" id="CHEBI:58189"/>
    </reaction>
    <physiologicalReaction direction="left-to-right" evidence="6">
        <dbReference type="Rhea" id="RHEA:19670"/>
    </physiologicalReaction>
</comment>
<evidence type="ECO:0000256" key="3">
    <source>
        <dbReference type="ARBA" id="ARBA00023186"/>
    </source>
</evidence>
<evidence type="ECO:0000259" key="8">
    <source>
        <dbReference type="Pfam" id="PF07683"/>
    </source>
</evidence>
<accession>A0A2L1GNL4</accession>
<feature type="domain" description="CobW C-terminal" evidence="8">
    <location>
        <begin position="522"/>
        <end position="602"/>
    </location>
</feature>
<dbReference type="SUPFAM" id="SSF52540">
    <property type="entry name" value="P-loop containing nucleoside triphosphate hydrolases"/>
    <property type="match status" value="1"/>
</dbReference>
<keyword evidence="10" id="KW-1185">Reference proteome</keyword>
<dbReference type="GO" id="GO:0016787">
    <property type="term" value="F:hydrolase activity"/>
    <property type="evidence" value="ECO:0007669"/>
    <property type="project" value="UniProtKB-KW"/>
</dbReference>
<dbReference type="InterPro" id="IPR003495">
    <property type="entry name" value="CobW/HypB/UreG_nucleotide-bd"/>
</dbReference>
<feature type="domain" description="CobW/HypB/UreG nucleotide-binding" evidence="7">
    <location>
        <begin position="300"/>
        <end position="472"/>
    </location>
</feature>
<dbReference type="PANTHER" id="PTHR13748">
    <property type="entry name" value="COBW-RELATED"/>
    <property type="match status" value="1"/>
</dbReference>
<name>A0A2L1GNL4_9BACT</name>
<evidence type="ECO:0000259" key="7">
    <source>
        <dbReference type="Pfam" id="PF02492"/>
    </source>
</evidence>
<dbReference type="Proteomes" id="UP000239867">
    <property type="component" value="Chromosome"/>
</dbReference>
<dbReference type="PANTHER" id="PTHR13748:SF62">
    <property type="entry name" value="COBW DOMAIN-CONTAINING PROTEIN"/>
    <property type="match status" value="1"/>
</dbReference>
<sequence length="607" mass="66452">MPARGAAHPMNLKTIIPRPLDPSSCTECVALFRAALTRAYFSRAHARRLGWRGVRPCGGPHSAWTLRVAGSNHVFGLRFDGEQIHNQKIHGCFSLYIFPQHAEDPLWERLPLEALRRGLSPQYAETVRDFARHETWAAPFGIGWLHMEAALDGSFFRVALEAMARWRVRALDGICTNNGQWVIPPGGKECDVPQYRLGLHLMGPLVQTYTEQLEQTPYIRVRHTSRQATAYTKEGSCADPELTEHCLLLTADFGADAAASAIFLADDAYAAPGATIPVQRKIAHLPKYSEDTTQDMPVLHILTGFLGSGKTTFLRAWLDYLNGRERYTGVIQNEFGQVALDATLLGTETCVEALDDGCVCCSLSDSLRSGIERLKAAMPTETLILETTGLANPQNILPDLRDLSDIINVGLVITVVDCGQVFRAPEDFATQGVLHDQVAGADVLLLNKTDIVPDNALLQAEACLKAINPRALLLRAQRGNVPYAALDAFFDEHSNSHLPSRRPCLEHMSVQTHATHSTKNYSSFALTQLPPLTRRGISALLTRAGNGLCRVKGIVHLTDGANGIARDAAAVVQYAGGQLQFEPAPKNNPDGDYLIFIGRDITPFTLG</sequence>
<keyword evidence="3" id="KW-0143">Chaperone</keyword>
<dbReference type="Gene3D" id="3.40.50.300">
    <property type="entry name" value="P-loop containing nucleotide triphosphate hydrolases"/>
    <property type="match status" value="1"/>
</dbReference>
<dbReference type="InterPro" id="IPR036627">
    <property type="entry name" value="CobW-likC_sf"/>
</dbReference>
<dbReference type="EMBL" id="CP021255">
    <property type="protein sequence ID" value="AVD71259.1"/>
    <property type="molecule type" value="Genomic_DNA"/>
</dbReference>
<dbReference type="AlphaFoldDB" id="A0A2L1GNL4"/>
<dbReference type="Pfam" id="PF07683">
    <property type="entry name" value="CobW_C"/>
    <property type="match status" value="1"/>
</dbReference>
<evidence type="ECO:0000313" key="10">
    <source>
        <dbReference type="Proteomes" id="UP000239867"/>
    </source>
</evidence>
<organism evidence="9 10">
    <name type="scientific">Desulfobulbus oralis</name>
    <dbReference type="NCBI Taxonomy" id="1986146"/>
    <lineage>
        <taxon>Bacteria</taxon>
        <taxon>Pseudomonadati</taxon>
        <taxon>Thermodesulfobacteriota</taxon>
        <taxon>Desulfobulbia</taxon>
        <taxon>Desulfobulbales</taxon>
        <taxon>Desulfobulbaceae</taxon>
        <taxon>Desulfobulbus</taxon>
    </lineage>
</organism>
<evidence type="ECO:0000256" key="2">
    <source>
        <dbReference type="ARBA" id="ARBA00022801"/>
    </source>
</evidence>